<gene>
    <name evidence="1" type="ORF">OIHEL45_20566</name>
</gene>
<proteinExistence type="predicted"/>
<organism evidence="1 2">
    <name type="scientific">Sulfitobacter indolifex HEL-45</name>
    <dbReference type="NCBI Taxonomy" id="391624"/>
    <lineage>
        <taxon>Bacteria</taxon>
        <taxon>Pseudomonadati</taxon>
        <taxon>Pseudomonadota</taxon>
        <taxon>Alphaproteobacteria</taxon>
        <taxon>Rhodobacterales</taxon>
        <taxon>Roseobacteraceae</taxon>
        <taxon>Sulfitobacter</taxon>
    </lineage>
</organism>
<sequence length="66" mass="7228">MEGPPHRSASAGARAGFEALLPVTEAARLEDLNTPVRQQRPVLQRFVTVAHHLHIAITFNQTMSAL</sequence>
<name>A0ABP2D651_9RHOB</name>
<accession>A0ABP2D651</accession>
<dbReference type="EMBL" id="ABID01000022">
    <property type="protein sequence ID" value="EDQ03346.1"/>
    <property type="molecule type" value="Genomic_DNA"/>
</dbReference>
<reference evidence="1 2" key="1">
    <citation type="submission" date="2007-11" db="EMBL/GenBank/DDBJ databases">
        <authorList>
            <person name="Wagner-Dobler I."/>
            <person name="Ferriera S."/>
            <person name="Johnson J."/>
            <person name="Kravitz S."/>
            <person name="Beeson K."/>
            <person name="Sutton G."/>
            <person name="Rogers Y.-H."/>
            <person name="Friedman R."/>
            <person name="Frazier M."/>
            <person name="Venter J.C."/>
        </authorList>
    </citation>
    <scope>NUCLEOTIDE SEQUENCE [LARGE SCALE GENOMIC DNA]</scope>
    <source>
        <strain evidence="1 2">HEL-45</strain>
    </source>
</reference>
<evidence type="ECO:0000313" key="1">
    <source>
        <dbReference type="EMBL" id="EDQ03346.1"/>
    </source>
</evidence>
<comment type="caution">
    <text evidence="1">The sequence shown here is derived from an EMBL/GenBank/DDBJ whole genome shotgun (WGS) entry which is preliminary data.</text>
</comment>
<evidence type="ECO:0000313" key="2">
    <source>
        <dbReference type="Proteomes" id="UP000003257"/>
    </source>
</evidence>
<keyword evidence="2" id="KW-1185">Reference proteome</keyword>
<protein>
    <submittedName>
        <fullName evidence="1">Uncharacterized protein</fullName>
    </submittedName>
</protein>
<dbReference type="Proteomes" id="UP000003257">
    <property type="component" value="Unassembled WGS sequence"/>
</dbReference>